<evidence type="ECO:0000256" key="1">
    <source>
        <dbReference type="ARBA" id="ARBA00004141"/>
    </source>
</evidence>
<feature type="non-terminal residue" evidence="6">
    <location>
        <position position="1"/>
    </location>
</feature>
<keyword evidence="7" id="KW-1185">Reference proteome</keyword>
<dbReference type="InterPro" id="IPR010920">
    <property type="entry name" value="LSM_dom_sf"/>
</dbReference>
<accession>A0A0G4IVN4</accession>
<dbReference type="GO" id="GO:0006820">
    <property type="term" value="P:monoatomic anion transport"/>
    <property type="evidence" value="ECO:0007669"/>
    <property type="project" value="TreeGrafter"/>
</dbReference>
<keyword evidence="4" id="KW-1133">Transmembrane helix</keyword>
<feature type="transmembrane region" description="Helical" evidence="4">
    <location>
        <begin position="197"/>
        <end position="225"/>
    </location>
</feature>
<dbReference type="GO" id="GO:0005886">
    <property type="term" value="C:plasma membrane"/>
    <property type="evidence" value="ECO:0007669"/>
    <property type="project" value="TreeGrafter"/>
</dbReference>
<name>A0A0G4IVN4_PLABS</name>
<evidence type="ECO:0000259" key="5">
    <source>
        <dbReference type="Pfam" id="PF00924"/>
    </source>
</evidence>
<gene>
    <name evidence="6" type="ORF">PBRA_001317</name>
</gene>
<evidence type="ECO:0000313" key="6">
    <source>
        <dbReference type="EMBL" id="CEO99413.1"/>
    </source>
</evidence>
<organism evidence="6 7">
    <name type="scientific">Plasmodiophora brassicae</name>
    <name type="common">Clubroot disease agent</name>
    <dbReference type="NCBI Taxonomy" id="37360"/>
    <lineage>
        <taxon>Eukaryota</taxon>
        <taxon>Sar</taxon>
        <taxon>Rhizaria</taxon>
        <taxon>Endomyxa</taxon>
        <taxon>Phytomyxea</taxon>
        <taxon>Plasmodiophorida</taxon>
        <taxon>Plasmodiophoridae</taxon>
        <taxon>Plasmodiophora</taxon>
    </lineage>
</organism>
<evidence type="ECO:0000256" key="2">
    <source>
        <dbReference type="ARBA" id="ARBA00008017"/>
    </source>
</evidence>
<comment type="subcellular location">
    <subcellularLocation>
        <location evidence="1">Membrane</location>
        <topology evidence="1">Multi-pass membrane protein</topology>
    </subcellularLocation>
</comment>
<sequence>LCPYLAQTLLNLHRPMLPVGPSEVGALLAASESPILPPSQRRDPDDHLSVTVVDPQRSASRDEEHRSAVERLLQLPRGIDQKGTTRTGMGVRPGALGDDGRRDTLGNDEETWDETETLAALAHTTTPHTAKVVDIYEDVEYMFQEERRGQSAPRRFLIWVSRHRWSLGIVTVSLTLSFVLWILSVQHRLLVPASQTAWLWSAIPGLIALTILASYIIEVTIINVAAFIMTSPPWFADLFRQSTSGYIRVSAFGIVMDSLVFRWWLNSTAPGDLNPTLIDNCFVAMYVVAIVLIVRNFFNEVGEMLAAEKSFGKRVDALNFLEGIMLDLCCRSPTDRAALAQIRANRTRTQHLMSSIRNIREGAILFPLTHQDDQWVFSKESSVEVTIGKDMGLVAAIIFNNIVEDAAGDAFGQGDDSSPSSITLRTWMAYFDTPLIGMQSFRLMFMRQGSALQKQAVTREQFIASFKSILNTRNVLANRLQGFQNLTTLAKTAVSFVVWFIVLFVVADIFGYNVGNILTAMSALLIGTAFAISKTISRVVESVVFIFGGKPYQVNDAVNIDNTWYKVHKIGVLETKFLDANNKLTRYSNQYLCDVKIVNLTNSGTCVTTIAIQIAQDTPVELIERLKSSLVKYTIENAEHWKPRVTVFLNDLTRTHAVDMEIRVESVYKYVDGGAFRAADTDLKNHVRKKMTKLGIQFKDCPQVVTVHWADAGGVPVPTATPHHVSTKGSSPSYHHVHASNASPSQHQHPDINNTGGKSSRRQGQQHTLS</sequence>
<feature type="transmembrane region" description="Helical" evidence="4">
    <location>
        <begin position="246"/>
        <end position="265"/>
    </location>
</feature>
<feature type="transmembrane region" description="Helical" evidence="4">
    <location>
        <begin position="165"/>
        <end position="185"/>
    </location>
</feature>
<dbReference type="Pfam" id="PF00924">
    <property type="entry name" value="MS_channel_2nd"/>
    <property type="match status" value="1"/>
</dbReference>
<dbReference type="GO" id="GO:0008381">
    <property type="term" value="F:mechanosensitive monoatomic ion channel activity"/>
    <property type="evidence" value="ECO:0007669"/>
    <property type="project" value="TreeGrafter"/>
</dbReference>
<protein>
    <recommendedName>
        <fullName evidence="5">Mechanosensitive ion channel MscS domain-containing protein</fullName>
    </recommendedName>
</protein>
<dbReference type="PANTHER" id="PTHR31618:SF1">
    <property type="entry name" value="EF-HAND DOMAIN-CONTAINING PROTEIN"/>
    <property type="match status" value="1"/>
</dbReference>
<dbReference type="InterPro" id="IPR016688">
    <property type="entry name" value="MscS-like_plants/fungi"/>
</dbReference>
<feature type="region of interest" description="Disordered" evidence="3">
    <location>
        <begin position="718"/>
        <end position="770"/>
    </location>
</feature>
<evidence type="ECO:0000256" key="3">
    <source>
        <dbReference type="SAM" id="MobiDB-lite"/>
    </source>
</evidence>
<dbReference type="AlphaFoldDB" id="A0A0G4IVN4"/>
<dbReference type="Gene3D" id="1.10.287.1260">
    <property type="match status" value="1"/>
</dbReference>
<reference evidence="6 7" key="1">
    <citation type="submission" date="2015-02" db="EMBL/GenBank/DDBJ databases">
        <authorList>
            <person name="Chooi Y.-H."/>
        </authorList>
    </citation>
    <scope>NUCLEOTIDE SEQUENCE [LARGE SCALE GENOMIC DNA]</scope>
    <source>
        <strain evidence="6">E3</strain>
    </source>
</reference>
<feature type="compositionally biased region" description="Polar residues" evidence="3">
    <location>
        <begin position="740"/>
        <end position="770"/>
    </location>
</feature>
<dbReference type="OrthoDB" id="2136825at2759"/>
<comment type="similarity">
    <text evidence="2">Belongs to the MscS (TC 1.A.23) family.</text>
</comment>
<proteinExistence type="inferred from homology"/>
<evidence type="ECO:0000313" key="7">
    <source>
        <dbReference type="Proteomes" id="UP000039324"/>
    </source>
</evidence>
<dbReference type="SUPFAM" id="SSF50182">
    <property type="entry name" value="Sm-like ribonucleoproteins"/>
    <property type="match status" value="1"/>
</dbReference>
<keyword evidence="4" id="KW-0812">Transmembrane</keyword>
<evidence type="ECO:0000256" key="4">
    <source>
        <dbReference type="SAM" id="Phobius"/>
    </source>
</evidence>
<dbReference type="Proteomes" id="UP000039324">
    <property type="component" value="Unassembled WGS sequence"/>
</dbReference>
<feature type="domain" description="Mechanosensitive ion channel MscS" evidence="5">
    <location>
        <begin position="538"/>
        <end position="601"/>
    </location>
</feature>
<dbReference type="PANTHER" id="PTHR31618">
    <property type="entry name" value="MECHANOSENSITIVE ION CHANNEL PROTEIN 5"/>
    <property type="match status" value="1"/>
</dbReference>
<feature type="transmembrane region" description="Helical" evidence="4">
    <location>
        <begin position="488"/>
        <end position="507"/>
    </location>
</feature>
<dbReference type="InterPro" id="IPR006685">
    <property type="entry name" value="MscS_channel_2nd"/>
</dbReference>
<dbReference type="EMBL" id="CDSF01000090">
    <property type="protein sequence ID" value="CEO99413.1"/>
    <property type="molecule type" value="Genomic_DNA"/>
</dbReference>
<feature type="transmembrane region" description="Helical" evidence="4">
    <location>
        <begin position="277"/>
        <end position="298"/>
    </location>
</feature>
<keyword evidence="4" id="KW-0472">Membrane</keyword>
<feature type="region of interest" description="Disordered" evidence="3">
    <location>
        <begin position="75"/>
        <end position="107"/>
    </location>
</feature>